<keyword evidence="2 3" id="KW-0732">Signal</keyword>
<dbReference type="PANTHER" id="PTHR30483:SF38">
    <property type="entry name" value="BLR7848 PROTEIN"/>
    <property type="match status" value="1"/>
</dbReference>
<dbReference type="InterPro" id="IPR051010">
    <property type="entry name" value="BCAA_transport"/>
</dbReference>
<evidence type="ECO:0000313" key="5">
    <source>
        <dbReference type="EMBL" id="PLQ01464.1"/>
    </source>
</evidence>
<evidence type="ECO:0000256" key="3">
    <source>
        <dbReference type="SAM" id="SignalP"/>
    </source>
</evidence>
<evidence type="ECO:0000256" key="1">
    <source>
        <dbReference type="ARBA" id="ARBA00010062"/>
    </source>
</evidence>
<feature type="signal peptide" evidence="3">
    <location>
        <begin position="1"/>
        <end position="21"/>
    </location>
</feature>
<dbReference type="AlphaFoldDB" id="A0A2N5CGY5"/>
<comment type="caution">
    <text evidence="5">The sequence shown here is derived from an EMBL/GenBank/DDBJ whole genome shotgun (WGS) entry which is preliminary data.</text>
</comment>
<protein>
    <submittedName>
        <fullName evidence="5">Branched-chain amino acid ABC transporter substrate-binding protein</fullName>
    </submittedName>
</protein>
<comment type="similarity">
    <text evidence="1">Belongs to the leucine-binding protein family.</text>
</comment>
<feature type="chain" id="PRO_5014717046" evidence="3">
    <location>
        <begin position="22"/>
        <end position="385"/>
    </location>
</feature>
<dbReference type="Gene3D" id="3.40.50.2300">
    <property type="match status" value="2"/>
</dbReference>
<dbReference type="Pfam" id="PF13458">
    <property type="entry name" value="Peripla_BP_6"/>
    <property type="match status" value="1"/>
</dbReference>
<dbReference type="PANTHER" id="PTHR30483">
    <property type="entry name" value="LEUCINE-SPECIFIC-BINDING PROTEIN"/>
    <property type="match status" value="1"/>
</dbReference>
<dbReference type="OrthoDB" id="5290698at2"/>
<dbReference type="CDD" id="cd06333">
    <property type="entry name" value="PBP1_ABC_RPA1789-like"/>
    <property type="match status" value="1"/>
</dbReference>
<sequence length="385" mass="41605">MRLRQLLLPVMSMCLIGAARADIRVGVDLSLTGAAAAIGIPSANTVQLWPQTLGGQRAQYIVLDDGTDPAAAVRNVRKFIAEDKVDVIVGPNITPNAIAALDATAETGTPMVALAASASIVEPQTDPRRRWAFKMPQNDALMATLLTEYMANHGVKTVGFIGFNDAYGESWWREFSKMAEMRHLRVVAQERFGRMDTSVTGQVLKLMSANPDTILIAGSGTPAVLPQKTLNERGYKGRIYQTHGIASWDFLRIGGKDVEGTLFPTGPVVVARALPDSHPAKTVALDFVRRYEAKHGADTVTQFAGDAWGAWLLLDDASRRALKTGAQPGTPAFRHALRDAIESTKNLTVPNGVLSLSAQDHQGFDQRARVMGTIRNGKFAYAGDK</sequence>
<evidence type="ECO:0000256" key="2">
    <source>
        <dbReference type="ARBA" id="ARBA00022729"/>
    </source>
</evidence>
<dbReference type="InterPro" id="IPR028081">
    <property type="entry name" value="Leu-bd"/>
</dbReference>
<dbReference type="Proteomes" id="UP000234341">
    <property type="component" value="Unassembled WGS sequence"/>
</dbReference>
<gene>
    <name evidence="5" type="ORF">CYJ10_07215</name>
</gene>
<dbReference type="RefSeq" id="WP_101680815.1">
    <property type="nucleotide sequence ID" value="NZ_PJRP01000002.1"/>
</dbReference>
<evidence type="ECO:0000313" key="6">
    <source>
        <dbReference type="Proteomes" id="UP000234341"/>
    </source>
</evidence>
<dbReference type="EMBL" id="PJRP01000002">
    <property type="protein sequence ID" value="PLQ01464.1"/>
    <property type="molecule type" value="Genomic_DNA"/>
</dbReference>
<evidence type="ECO:0000259" key="4">
    <source>
        <dbReference type="Pfam" id="PF13458"/>
    </source>
</evidence>
<proteinExistence type="inferred from homology"/>
<accession>A0A2N5CGY5</accession>
<dbReference type="InterPro" id="IPR028082">
    <property type="entry name" value="Peripla_BP_I"/>
</dbReference>
<organism evidence="5 6">
    <name type="scientific">Cupriavidus pauculus</name>
    <dbReference type="NCBI Taxonomy" id="82633"/>
    <lineage>
        <taxon>Bacteria</taxon>
        <taxon>Pseudomonadati</taxon>
        <taxon>Pseudomonadota</taxon>
        <taxon>Betaproteobacteria</taxon>
        <taxon>Burkholderiales</taxon>
        <taxon>Burkholderiaceae</taxon>
        <taxon>Cupriavidus</taxon>
    </lineage>
</organism>
<name>A0A2N5CGY5_9BURK</name>
<dbReference type="SUPFAM" id="SSF53822">
    <property type="entry name" value="Periplasmic binding protein-like I"/>
    <property type="match status" value="1"/>
</dbReference>
<feature type="domain" description="Leucine-binding protein" evidence="4">
    <location>
        <begin position="23"/>
        <end position="371"/>
    </location>
</feature>
<reference evidence="5 6" key="1">
    <citation type="submission" date="2017-12" db="EMBL/GenBank/DDBJ databases">
        <title>Genome sequence of the active heterotrophic nitrifier-denitrifier, Cupriavidus pauculus UM1.</title>
        <authorList>
            <person name="Putonti C."/>
            <person name="Castignetti D."/>
        </authorList>
    </citation>
    <scope>NUCLEOTIDE SEQUENCE [LARGE SCALE GENOMIC DNA]</scope>
    <source>
        <strain evidence="5 6">UM1</strain>
    </source>
</reference>